<dbReference type="GO" id="GO:0005975">
    <property type="term" value="P:carbohydrate metabolic process"/>
    <property type="evidence" value="ECO:0007669"/>
    <property type="project" value="InterPro"/>
</dbReference>
<dbReference type="PRINTS" id="PR00732">
    <property type="entry name" value="GLHYDRLASE4"/>
</dbReference>
<dbReference type="PANTHER" id="PTHR32092:SF4">
    <property type="entry name" value="ALPHA-GLUCOSIDASE"/>
    <property type="match status" value="1"/>
</dbReference>
<evidence type="ECO:0000313" key="14">
    <source>
        <dbReference type="Proteomes" id="UP000295636"/>
    </source>
</evidence>
<dbReference type="InterPro" id="IPR015955">
    <property type="entry name" value="Lactate_DH/Glyco_Ohase_4_C"/>
</dbReference>
<dbReference type="EMBL" id="SMRT01000012">
    <property type="protein sequence ID" value="TDF94834.1"/>
    <property type="molecule type" value="Genomic_DNA"/>
</dbReference>
<dbReference type="Pfam" id="PF02056">
    <property type="entry name" value="Glyco_hydro_4"/>
    <property type="match status" value="1"/>
</dbReference>
<keyword evidence="5 11" id="KW-0520">NAD</keyword>
<keyword evidence="4 11" id="KW-0378">Hydrolase</keyword>
<keyword evidence="3 10" id="KW-0479">Metal-binding</keyword>
<keyword evidence="6 10" id="KW-0464">Manganese</keyword>
<comment type="similarity">
    <text evidence="2 11">Belongs to the glycosyl hydrolase 4 family.</text>
</comment>
<dbReference type="PANTHER" id="PTHR32092">
    <property type="entry name" value="6-PHOSPHO-BETA-GLUCOSIDASE-RELATED"/>
    <property type="match status" value="1"/>
</dbReference>
<dbReference type="InterPro" id="IPR022272">
    <property type="entry name" value="Lipocalin_CS"/>
</dbReference>
<dbReference type="InterPro" id="IPR053715">
    <property type="entry name" value="GH4_Enzyme_sf"/>
</dbReference>
<keyword evidence="8 11" id="KW-0326">Glycosidase</keyword>
<dbReference type="Gene3D" id="3.90.1820.10">
    <property type="entry name" value="AglA-like glucosidase"/>
    <property type="match status" value="1"/>
</dbReference>
<dbReference type="GO" id="GO:0046872">
    <property type="term" value="F:metal ion binding"/>
    <property type="evidence" value="ECO:0007669"/>
    <property type="project" value="UniProtKB-KW"/>
</dbReference>
<keyword evidence="7" id="KW-0119">Carbohydrate metabolism</keyword>
<evidence type="ECO:0000313" key="13">
    <source>
        <dbReference type="EMBL" id="TDF94834.1"/>
    </source>
</evidence>
<evidence type="ECO:0000256" key="8">
    <source>
        <dbReference type="ARBA" id="ARBA00023295"/>
    </source>
</evidence>
<dbReference type="OrthoDB" id="9808275at2"/>
<feature type="binding site" evidence="10">
    <location>
        <position position="163"/>
    </location>
    <ligand>
        <name>Mn(2+)</name>
        <dbReference type="ChEBI" id="CHEBI:29035"/>
    </ligand>
</feature>
<dbReference type="GO" id="GO:0004553">
    <property type="term" value="F:hydrolase activity, hydrolyzing O-glycosyl compounds"/>
    <property type="evidence" value="ECO:0007669"/>
    <property type="project" value="InterPro"/>
</dbReference>
<accession>A0A4V2ZSX8</accession>
<comment type="cofactor">
    <cofactor evidence="1">
        <name>Mn(2+)</name>
        <dbReference type="ChEBI" id="CHEBI:29035"/>
    </cofactor>
</comment>
<keyword evidence="14" id="KW-1185">Reference proteome</keyword>
<evidence type="ECO:0000259" key="12">
    <source>
        <dbReference type="Pfam" id="PF11975"/>
    </source>
</evidence>
<dbReference type="Pfam" id="PF11975">
    <property type="entry name" value="Glyco_hydro_4C"/>
    <property type="match status" value="1"/>
</dbReference>
<evidence type="ECO:0000256" key="5">
    <source>
        <dbReference type="ARBA" id="ARBA00023027"/>
    </source>
</evidence>
<feature type="binding site" evidence="10">
    <location>
        <position position="192"/>
    </location>
    <ligand>
        <name>Mn(2+)</name>
        <dbReference type="ChEBI" id="CHEBI:29035"/>
    </ligand>
</feature>
<keyword evidence="10" id="KW-0408">Iron</keyword>
<dbReference type="SUPFAM" id="SSF56327">
    <property type="entry name" value="LDH C-terminal domain-like"/>
    <property type="match status" value="1"/>
</dbReference>
<gene>
    <name evidence="13" type="ORF">E1757_23060</name>
</gene>
<evidence type="ECO:0000256" key="3">
    <source>
        <dbReference type="ARBA" id="ARBA00022723"/>
    </source>
</evidence>
<evidence type="ECO:0000256" key="4">
    <source>
        <dbReference type="ARBA" id="ARBA00022801"/>
    </source>
</evidence>
<evidence type="ECO:0000256" key="7">
    <source>
        <dbReference type="ARBA" id="ARBA00023277"/>
    </source>
</evidence>
<dbReference type="PROSITE" id="PS00213">
    <property type="entry name" value="LIPOCALIN"/>
    <property type="match status" value="1"/>
</dbReference>
<comment type="cofactor">
    <cofactor evidence="11">
        <name>NAD(+)</name>
        <dbReference type="ChEBI" id="CHEBI:57540"/>
    </cofactor>
    <text evidence="11">Binds 1 NAD(+) per subunit.</text>
</comment>
<keyword evidence="10" id="KW-0170">Cobalt</keyword>
<keyword evidence="10" id="KW-0533">Nickel</keyword>
<name>A0A4V2ZSX8_9BACL</name>
<dbReference type="GO" id="GO:0016616">
    <property type="term" value="F:oxidoreductase activity, acting on the CH-OH group of donors, NAD or NADP as acceptor"/>
    <property type="evidence" value="ECO:0007669"/>
    <property type="project" value="InterPro"/>
</dbReference>
<dbReference type="InterPro" id="IPR022616">
    <property type="entry name" value="Glyco_hydro_4_C"/>
</dbReference>
<dbReference type="AlphaFoldDB" id="A0A4V2ZSX8"/>
<sequence length="449" mass="50756">MDSSVKITIIGAGSAQFSAEIIRDLCVSPGLQGSHVALMDIHEQRLEMVYRLARRLAAEIGAEIGFSKTTNREAALRGADFVINTAQTGGHGWTEAQRVLAEKHGYYRGARLHDFPQMALFLEVARDVERLCPHAWLIQSANPVFEGCTLMHRETKVKVLGLCHGHYGYLQIARVLGLDPEFVTAETKGFNHWIWLTDFRYKGEDAYPLLDEWIDKHAEAYWAQDNFEFHDTQMSRAAIDQYKLYGLMPIGDTPRFAGWWYHTDLAAKQRWYGSLGGFDSERGWQRYLHKMEGNVRQIERAVTDEAGRVTDIFRPVQGREQIVPIIDSLVNDNECCYQVNIPNEGQLVQGFPDDLVIECKGVVSAAGIRGAASPPLPDKVVIGEMIPRWRRAECAVTAMRSGDPDYLLHYLLHDQRTRSRGQAEGLLAEWLQDPRNAQLAAWFGGAKQQ</sequence>
<evidence type="ECO:0000256" key="2">
    <source>
        <dbReference type="ARBA" id="ARBA00010141"/>
    </source>
</evidence>
<evidence type="ECO:0000256" key="6">
    <source>
        <dbReference type="ARBA" id="ARBA00023211"/>
    </source>
</evidence>
<proteinExistence type="inferred from homology"/>
<organism evidence="13 14">
    <name type="scientific">Paenibacillus piri</name>
    <dbReference type="NCBI Taxonomy" id="2547395"/>
    <lineage>
        <taxon>Bacteria</taxon>
        <taxon>Bacillati</taxon>
        <taxon>Bacillota</taxon>
        <taxon>Bacilli</taxon>
        <taxon>Bacillales</taxon>
        <taxon>Paenibacillaceae</taxon>
        <taxon>Paenibacillus</taxon>
    </lineage>
</organism>
<reference evidence="13 14" key="1">
    <citation type="submission" date="2019-03" db="EMBL/GenBank/DDBJ databases">
        <title>This is whole genome sequence of Paenibacillus sp MS74 strain.</title>
        <authorList>
            <person name="Trinh H.N."/>
        </authorList>
    </citation>
    <scope>NUCLEOTIDE SEQUENCE [LARGE SCALE GENOMIC DNA]</scope>
    <source>
        <strain evidence="13 14">MS74</strain>
    </source>
</reference>
<comment type="caution">
    <text evidence="13">The sequence shown here is derived from an EMBL/GenBank/DDBJ whole genome shotgun (WGS) entry which is preliminary data.</text>
</comment>
<dbReference type="RefSeq" id="WP_133232523.1">
    <property type="nucleotide sequence ID" value="NZ_SMRT01000012.1"/>
</dbReference>
<evidence type="ECO:0000256" key="9">
    <source>
        <dbReference type="PIRSR" id="PIRSR601088-2"/>
    </source>
</evidence>
<evidence type="ECO:0000256" key="10">
    <source>
        <dbReference type="PIRSR" id="PIRSR601088-3"/>
    </source>
</evidence>
<feature type="domain" description="Glycosyl hydrolase family 4 C-terminal" evidence="12">
    <location>
        <begin position="188"/>
        <end position="417"/>
    </location>
</feature>
<protein>
    <submittedName>
        <fullName evidence="13">Alpha-glucosidase/alpha-galactosidase</fullName>
    </submittedName>
</protein>
<dbReference type="InterPro" id="IPR036291">
    <property type="entry name" value="NAD(P)-bd_dom_sf"/>
</dbReference>
<evidence type="ECO:0000256" key="1">
    <source>
        <dbReference type="ARBA" id="ARBA00001936"/>
    </source>
</evidence>
<dbReference type="SUPFAM" id="SSF51735">
    <property type="entry name" value="NAD(P)-binding Rossmann-fold domains"/>
    <property type="match status" value="1"/>
</dbReference>
<dbReference type="InterPro" id="IPR001088">
    <property type="entry name" value="Glyco_hydro_4"/>
</dbReference>
<evidence type="ECO:0000256" key="11">
    <source>
        <dbReference type="RuleBase" id="RU361152"/>
    </source>
</evidence>
<feature type="binding site" evidence="9">
    <location>
        <position position="142"/>
    </location>
    <ligand>
        <name>substrate</name>
    </ligand>
</feature>
<dbReference type="Proteomes" id="UP000295636">
    <property type="component" value="Unassembled WGS sequence"/>
</dbReference>